<gene>
    <name evidence="1" type="ORF">FDP41_000804</name>
</gene>
<dbReference type="RefSeq" id="XP_044569618.1">
    <property type="nucleotide sequence ID" value="XM_044711851.1"/>
</dbReference>
<proteinExistence type="predicted"/>
<dbReference type="EMBL" id="VFQX01000002">
    <property type="protein sequence ID" value="KAF0984905.1"/>
    <property type="molecule type" value="Genomic_DNA"/>
</dbReference>
<dbReference type="VEuPathDB" id="AmoebaDB:NfTy_031980"/>
<dbReference type="OMA" id="NNIDSHA"/>
<protein>
    <submittedName>
        <fullName evidence="1">Uncharacterized protein</fullName>
    </submittedName>
</protein>
<dbReference type="VEuPathDB" id="AmoebaDB:NF0103170"/>
<name>A0A6A5CHW9_NAEFO</name>
<dbReference type="VEuPathDB" id="AmoebaDB:NF0103150"/>
<comment type="caution">
    <text evidence="1">The sequence shown here is derived from an EMBL/GenBank/DDBJ whole genome shotgun (WGS) entry which is preliminary data.</text>
</comment>
<evidence type="ECO:0000313" key="1">
    <source>
        <dbReference type="EMBL" id="KAF0984905.1"/>
    </source>
</evidence>
<dbReference type="OrthoDB" id="10395050at2759"/>
<evidence type="ECO:0000313" key="2">
    <source>
        <dbReference type="Proteomes" id="UP000444721"/>
    </source>
</evidence>
<dbReference type="VEuPathDB" id="AmoebaDB:FDP41_000804"/>
<accession>A0A6A5CHW9</accession>
<sequence>MHHNDDWKIIHKKIEKFICKTFVEEPLAPNNMTSLISVDHHELREFIGGEWIKYYRLVLDPNDTSRTSGLLYFNLLQRSMMNVVNGKRQSSSKEEYLLMQEFLIEFLQTCVQCEFERRIKFLESKFDPFNDSENEQLCNNNNIEQESIEKMTDFCIATLVHDAFQFSSLNFMLDDSTYLLTIFTQVISLLSLHSNELLHPVNCQNALQMLFRLNQMYGNSDIEFYISKAQQYYEKEVLPAENLHYYNLEIDKIKTEWNEMCDKKTSQQRKLKYVKELLSGTQRNDVVHDARFVKLFSTFLKRFRTLKKRHQTRNTASRDHEHKLLLFSYCHMISGTSVPCEIDHSSHPVDTISSSVMDERFISTHSQHISLTEFLAQKRQNSLKELSNIEQMVNQSFLEFKQIHPQNASSLEQTFLSYANEPLRYEKMHEIITKKLSTQLHEDIRKMQTVFDGNPMLKYIFGTPSEHPFMKTENSMHSLTLKKDTSGDMYLVLDDCHDEGERVNSQMLTFSKTKQDDISSYDMLLNWRNELLMSPINEETVNNNIDSHAIEKEILSVEHMSDIALLCSSLTPDLLHCPVSIREQDGEQTKHTFLDYFQAIFNLQAKTLMEHFQKLYSEYSNGYVKEFGWPKTNQISPIVVVIQHHDQVYNMLRLRKDCSERLSDMFEVISDHLNSSSRWFDDYVEEYKSLCKIGEHVRKNQQIATISYNSFNVLRYLNEKYYEHKSTIELTNPLEMLTYFVNNICSSMGETEKDQVLKCMSDVLVHSSGDSSPNLESIGQKIEHLNEFIMQSLNATISIARKNFEHSMGLLIMLTILSKFGSKFFTNFSLTRPIIMQKAQYFVLKLVEMIISEIHDRFSHTDLFDLLRKIQILSVSHSCLFDLRNAIFIQYCHQTSDYLQAMKFVTDHFKIEPLSEMLKNYPQLFTCFLEIGQHSKILVDRKLRLFMNYYFLFPEFNRSCVNRILTTSHSPLDPERDIFNWLEKSIEQSFSLPTQISSIVFPLNVNPNETLAERALQEYYTQFEKQVKDVIAVNHEMIELELMNKNNNNIENQESTIPMKDIHSQHVHFDDILEDLSNVCEVFIVPSSDSEFLTNHPEMIRNMMLESLPIILFDILHPFPDSINQWASFIIQQLLSYLRSPECTIYLSRFFTNEMDTKVTPSILRMISHDDDLPHEKENSTPLKNSEICILLATYCCRYLFKTIQDKALKLCERIFEMCLVVEGSLFSQYRFFTKFNVKSSTIQNTIKKNCESIKESLLWNNNDDDRNAAIDILTLMKEQHFKEESQMSQLLKLFSIADEKDLSHLLNRAFHQLNIHIIEDRLLNYHLNMFSMNDNLDFLEMDQSIPIVKTLEMVGLEHSKKNLLSAIAWKQNSFFELDFEEYADILQEVIQVARNESMTMLGQTGTKTITEKVTDQGDNHTLILLYLHQVVLILGNYPFHKLLTSNLTEDRVQHDSTHNKVPYLHPIMHSSVLSSIASNPLVEMGVKELHSHHKLRLGKLFDDLVRKCHLARFEAQTQLREQMKKDLFESSHEIINVKNEVDQMNRSMLEKLLACATSMKSKEKVLQAEEMSHEKVNDE</sequence>
<reference evidence="1 2" key="1">
    <citation type="journal article" date="2019" name="Sci. Rep.">
        <title>Nanopore sequencing improves the draft genome of the human pathogenic amoeba Naegleria fowleri.</title>
        <authorList>
            <person name="Liechti N."/>
            <person name="Schurch N."/>
            <person name="Bruggmann R."/>
            <person name="Wittwer M."/>
        </authorList>
    </citation>
    <scope>NUCLEOTIDE SEQUENCE [LARGE SCALE GENOMIC DNA]</scope>
    <source>
        <strain evidence="1 2">ATCC 30894</strain>
    </source>
</reference>
<dbReference type="GeneID" id="68108022"/>
<organism evidence="1 2">
    <name type="scientific">Naegleria fowleri</name>
    <name type="common">Brain eating amoeba</name>
    <dbReference type="NCBI Taxonomy" id="5763"/>
    <lineage>
        <taxon>Eukaryota</taxon>
        <taxon>Discoba</taxon>
        <taxon>Heterolobosea</taxon>
        <taxon>Tetramitia</taxon>
        <taxon>Eutetramitia</taxon>
        <taxon>Vahlkampfiidae</taxon>
        <taxon>Naegleria</taxon>
    </lineage>
</organism>
<dbReference type="Proteomes" id="UP000444721">
    <property type="component" value="Unassembled WGS sequence"/>
</dbReference>
<keyword evidence="2" id="KW-1185">Reference proteome</keyword>